<keyword evidence="2" id="KW-0238">DNA-binding</keyword>
<feature type="domain" description="Tyr recombinase" evidence="4">
    <location>
        <begin position="184"/>
        <end position="383"/>
    </location>
</feature>
<dbReference type="InterPro" id="IPR011010">
    <property type="entry name" value="DNA_brk_join_enz"/>
</dbReference>
<evidence type="ECO:0000313" key="6">
    <source>
        <dbReference type="Proteomes" id="UP000183656"/>
    </source>
</evidence>
<dbReference type="RefSeq" id="WP_074930489.1">
    <property type="nucleotide sequence ID" value="NZ_CYIG01000048.1"/>
</dbReference>
<keyword evidence="6" id="KW-1185">Reference proteome</keyword>
<dbReference type="CDD" id="cd01189">
    <property type="entry name" value="INT_ICEBs1_C_like"/>
    <property type="match status" value="1"/>
</dbReference>
<reference evidence="5 6" key="1">
    <citation type="submission" date="2016-10" db="EMBL/GenBank/DDBJ databases">
        <authorList>
            <person name="de Groot N.N."/>
        </authorList>
    </citation>
    <scope>NUCLEOTIDE SEQUENCE [LARGE SCALE GENOMIC DNA]</scope>
    <source>
        <strain evidence="5 6">R-24608</strain>
    </source>
</reference>
<dbReference type="Gene3D" id="1.10.443.10">
    <property type="entry name" value="Intergrase catalytic core"/>
    <property type="match status" value="1"/>
</dbReference>
<evidence type="ECO:0000313" key="5">
    <source>
        <dbReference type="EMBL" id="SFV01195.1"/>
    </source>
</evidence>
<evidence type="ECO:0000256" key="3">
    <source>
        <dbReference type="ARBA" id="ARBA00023172"/>
    </source>
</evidence>
<dbReference type="GO" id="GO:0015074">
    <property type="term" value="P:DNA integration"/>
    <property type="evidence" value="ECO:0007669"/>
    <property type="project" value="UniProtKB-KW"/>
</dbReference>
<keyword evidence="3" id="KW-0233">DNA recombination</keyword>
<dbReference type="AlphaFoldDB" id="A0A1I7KUW2"/>
<dbReference type="Proteomes" id="UP000183656">
    <property type="component" value="Unassembled WGS sequence"/>
</dbReference>
<dbReference type="GO" id="GO:0006310">
    <property type="term" value="P:DNA recombination"/>
    <property type="evidence" value="ECO:0007669"/>
    <property type="project" value="UniProtKB-KW"/>
</dbReference>
<gene>
    <name evidence="5" type="ORF">SAMN04489707_10755</name>
</gene>
<dbReference type="PANTHER" id="PTHR30349:SF36">
    <property type="entry name" value="PROPHAGE INTEGRASE INTR-RELATED"/>
    <property type="match status" value="1"/>
</dbReference>
<dbReference type="Gene3D" id="1.10.150.130">
    <property type="match status" value="1"/>
</dbReference>
<dbReference type="EMBL" id="FPBX01000075">
    <property type="protein sequence ID" value="SFV01195.1"/>
    <property type="molecule type" value="Genomic_DNA"/>
</dbReference>
<dbReference type="Pfam" id="PF12167">
    <property type="entry name" value="Arm-DNA-bind_2"/>
    <property type="match status" value="1"/>
</dbReference>
<dbReference type="PROSITE" id="PS51898">
    <property type="entry name" value="TYR_RECOMBINASE"/>
    <property type="match status" value="1"/>
</dbReference>
<evidence type="ECO:0000256" key="1">
    <source>
        <dbReference type="ARBA" id="ARBA00022908"/>
    </source>
</evidence>
<evidence type="ECO:0000256" key="2">
    <source>
        <dbReference type="ARBA" id="ARBA00023125"/>
    </source>
</evidence>
<keyword evidence="1" id="KW-0229">DNA integration</keyword>
<proteinExistence type="predicted"/>
<dbReference type="STRING" id="343013.SAMN04489707_10755"/>
<evidence type="ECO:0000259" key="4">
    <source>
        <dbReference type="PROSITE" id="PS51898"/>
    </source>
</evidence>
<sequence>MGASGNGVEIREKSIRLFFVHEGQRCRETLTVAGKPAAPTAANVKYAHRVAAEIRDKLRLGTFRLEDYFPDSPRAKAGQTANTSSTFGAMSTMWLQTKGRLAKNTLEQYTNALNVWKTLLGNDTPMVKITHGTVAAKVGSYPWKSAKLLNNYLIPLRGVFALAGREMKIDNPMEGIENSKHQAQPPDPLSPQEMEQVLDHLRKHCDIRAWAYFEFAFTTGMRPEELIELRWGDVDWAAGTIRVQRARTAGEVKPLKTYNARDVDLVARAVAALETMKPWTMVGSSDKTDQELGRRIFENPVTGRPWHDERSQRDTFWRPALRVCGIRWRRAYQTRHTYATNALAAGVNPTYIARQMGHKNAKMLFTVYAKWIDGADRGREKAKLEAALRNEKATHKKVA</sequence>
<dbReference type="GO" id="GO:0003677">
    <property type="term" value="F:DNA binding"/>
    <property type="evidence" value="ECO:0007669"/>
    <property type="project" value="UniProtKB-KW"/>
</dbReference>
<dbReference type="InterPro" id="IPR013762">
    <property type="entry name" value="Integrase-like_cat_sf"/>
</dbReference>
<dbReference type="InterPro" id="IPR022000">
    <property type="entry name" value="Min27-like_integrase_DNA_bind"/>
</dbReference>
<name>A0A1I7KUW2_9BURK</name>
<dbReference type="OrthoDB" id="5391994at2"/>
<accession>A0A1I7KUW2</accession>
<organism evidence="5 6">
    <name type="scientific">Paenacidovorax caeni</name>
    <dbReference type="NCBI Taxonomy" id="343013"/>
    <lineage>
        <taxon>Bacteria</taxon>
        <taxon>Pseudomonadati</taxon>
        <taxon>Pseudomonadota</taxon>
        <taxon>Betaproteobacteria</taxon>
        <taxon>Burkholderiales</taxon>
        <taxon>Comamonadaceae</taxon>
        <taxon>Paenacidovorax</taxon>
    </lineage>
</organism>
<dbReference type="SUPFAM" id="SSF56349">
    <property type="entry name" value="DNA breaking-rejoining enzymes"/>
    <property type="match status" value="1"/>
</dbReference>
<protein>
    <submittedName>
        <fullName evidence="5">Integrase</fullName>
    </submittedName>
</protein>
<dbReference type="PANTHER" id="PTHR30349">
    <property type="entry name" value="PHAGE INTEGRASE-RELATED"/>
    <property type="match status" value="1"/>
</dbReference>
<dbReference type="Pfam" id="PF00589">
    <property type="entry name" value="Phage_integrase"/>
    <property type="match status" value="1"/>
</dbReference>
<dbReference type="InterPro" id="IPR010998">
    <property type="entry name" value="Integrase_recombinase_N"/>
</dbReference>
<dbReference type="InterPro" id="IPR050090">
    <property type="entry name" value="Tyrosine_recombinase_XerCD"/>
</dbReference>
<dbReference type="InterPro" id="IPR002104">
    <property type="entry name" value="Integrase_catalytic"/>
</dbReference>